<sequence>ARVMLGHVMRKLALQRSRAAWDAKRRGKHGAELRRLERAMAAEEARVHAFCDRLQAERLDAWVRSKAQHEAALARSRAERRAAADVAEGSELHCWYAFIRQDPDLAELAREVATRFVAMVPASPLALRSPAEARFLARAAERRPQPLQEWFVRNAHLLTGANHLVKLADAVEPLNHRADAKQRELGAKLRELTLVLRELDGVVELPQHV</sequence>
<name>A0ACC1HWG5_9FUNG</name>
<gene>
    <name evidence="1" type="ORF">LPJ66_012007</name>
</gene>
<dbReference type="EMBL" id="JANBPG010004060">
    <property type="protein sequence ID" value="KAJ1877879.1"/>
    <property type="molecule type" value="Genomic_DNA"/>
</dbReference>
<accession>A0ACC1HWG5</accession>
<dbReference type="Proteomes" id="UP001150581">
    <property type="component" value="Unassembled WGS sequence"/>
</dbReference>
<evidence type="ECO:0000313" key="1">
    <source>
        <dbReference type="EMBL" id="KAJ1877879.1"/>
    </source>
</evidence>
<comment type="caution">
    <text evidence="1">The sequence shown here is derived from an EMBL/GenBank/DDBJ whole genome shotgun (WGS) entry which is preliminary data.</text>
</comment>
<proteinExistence type="predicted"/>
<reference evidence="1" key="1">
    <citation type="submission" date="2022-07" db="EMBL/GenBank/DDBJ databases">
        <title>Phylogenomic reconstructions and comparative analyses of Kickxellomycotina fungi.</title>
        <authorList>
            <person name="Reynolds N.K."/>
            <person name="Stajich J.E."/>
            <person name="Barry K."/>
            <person name="Grigoriev I.V."/>
            <person name="Crous P."/>
            <person name="Smith M.E."/>
        </authorList>
    </citation>
    <scope>NUCLEOTIDE SEQUENCE</scope>
    <source>
        <strain evidence="1">Benny 63K</strain>
    </source>
</reference>
<keyword evidence="2" id="KW-1185">Reference proteome</keyword>
<protein>
    <submittedName>
        <fullName evidence="1">Uncharacterized protein</fullName>
    </submittedName>
</protein>
<organism evidence="1 2">
    <name type="scientific">Kickxella alabastrina</name>
    <dbReference type="NCBI Taxonomy" id="61397"/>
    <lineage>
        <taxon>Eukaryota</taxon>
        <taxon>Fungi</taxon>
        <taxon>Fungi incertae sedis</taxon>
        <taxon>Zoopagomycota</taxon>
        <taxon>Kickxellomycotina</taxon>
        <taxon>Kickxellomycetes</taxon>
        <taxon>Kickxellales</taxon>
        <taxon>Kickxellaceae</taxon>
        <taxon>Kickxella</taxon>
    </lineage>
</organism>
<feature type="non-terminal residue" evidence="1">
    <location>
        <position position="1"/>
    </location>
</feature>
<evidence type="ECO:0000313" key="2">
    <source>
        <dbReference type="Proteomes" id="UP001150581"/>
    </source>
</evidence>